<dbReference type="Gene3D" id="4.10.280.10">
    <property type="entry name" value="Helix-loop-helix DNA-binding domain"/>
    <property type="match status" value="1"/>
</dbReference>
<feature type="region of interest" description="Disordered" evidence="8">
    <location>
        <begin position="311"/>
        <end position="360"/>
    </location>
</feature>
<gene>
    <name evidence="10" type="ORF">NXF25_011336</name>
</gene>
<dbReference type="FunFam" id="4.10.280.10:FF:000006">
    <property type="entry name" value="Neurogenic differentiation factor"/>
    <property type="match status" value="1"/>
</dbReference>
<dbReference type="PANTHER" id="PTHR19290:SF163">
    <property type="entry name" value="BASIC HELIX-LOOP-HELIX NEURAL TRANSCRIPTION FACTOR TAP"/>
    <property type="match status" value="1"/>
</dbReference>
<keyword evidence="1" id="KW-0217">Developmental protein</keyword>
<keyword evidence="6" id="KW-0804">Transcription</keyword>
<evidence type="ECO:0000259" key="9">
    <source>
        <dbReference type="PROSITE" id="PS50888"/>
    </source>
</evidence>
<keyword evidence="2" id="KW-0221">Differentiation</keyword>
<evidence type="ECO:0000313" key="10">
    <source>
        <dbReference type="EMBL" id="KAK9400622.1"/>
    </source>
</evidence>
<organism evidence="10 11">
    <name type="scientific">Crotalus adamanteus</name>
    <name type="common">Eastern diamondback rattlesnake</name>
    <dbReference type="NCBI Taxonomy" id="8729"/>
    <lineage>
        <taxon>Eukaryota</taxon>
        <taxon>Metazoa</taxon>
        <taxon>Chordata</taxon>
        <taxon>Craniata</taxon>
        <taxon>Vertebrata</taxon>
        <taxon>Euteleostomi</taxon>
        <taxon>Lepidosauria</taxon>
        <taxon>Squamata</taxon>
        <taxon>Bifurcata</taxon>
        <taxon>Unidentata</taxon>
        <taxon>Episquamata</taxon>
        <taxon>Toxicofera</taxon>
        <taxon>Serpentes</taxon>
        <taxon>Colubroidea</taxon>
        <taxon>Viperidae</taxon>
        <taxon>Crotalinae</taxon>
        <taxon>Crotalus</taxon>
    </lineage>
</organism>
<dbReference type="InterPro" id="IPR011598">
    <property type="entry name" value="bHLH_dom"/>
</dbReference>
<evidence type="ECO:0000256" key="1">
    <source>
        <dbReference type="ARBA" id="ARBA00022473"/>
    </source>
</evidence>
<dbReference type="Pfam" id="PF00010">
    <property type="entry name" value="HLH"/>
    <property type="match status" value="1"/>
</dbReference>
<evidence type="ECO:0000256" key="5">
    <source>
        <dbReference type="ARBA" id="ARBA00023125"/>
    </source>
</evidence>
<comment type="caution">
    <text evidence="10">The sequence shown here is derived from an EMBL/GenBank/DDBJ whole genome shotgun (WGS) entry which is preliminary data.</text>
</comment>
<dbReference type="GO" id="GO:0000981">
    <property type="term" value="F:DNA-binding transcription factor activity, RNA polymerase II-specific"/>
    <property type="evidence" value="ECO:0007669"/>
    <property type="project" value="TreeGrafter"/>
</dbReference>
<protein>
    <submittedName>
        <fullName evidence="10">Neurogenin-3</fullName>
    </submittedName>
</protein>
<dbReference type="GO" id="GO:0046983">
    <property type="term" value="F:protein dimerization activity"/>
    <property type="evidence" value="ECO:0007669"/>
    <property type="project" value="InterPro"/>
</dbReference>
<dbReference type="EMBL" id="JAOTOJ010000005">
    <property type="protein sequence ID" value="KAK9400622.1"/>
    <property type="molecule type" value="Genomic_DNA"/>
</dbReference>
<feature type="compositionally biased region" description="Low complexity" evidence="8">
    <location>
        <begin position="435"/>
        <end position="455"/>
    </location>
</feature>
<dbReference type="SMART" id="SM00353">
    <property type="entry name" value="HLH"/>
    <property type="match status" value="1"/>
</dbReference>
<dbReference type="InterPro" id="IPR032656">
    <property type="entry name" value="Ngn3_bHLH"/>
</dbReference>
<evidence type="ECO:0000256" key="6">
    <source>
        <dbReference type="ARBA" id="ARBA00023163"/>
    </source>
</evidence>
<dbReference type="CDD" id="cd19718">
    <property type="entry name" value="bHLH_TS_NGN3_ATOH5"/>
    <property type="match status" value="1"/>
</dbReference>
<dbReference type="SUPFAM" id="SSF47459">
    <property type="entry name" value="HLH, helix-loop-helix DNA-binding domain"/>
    <property type="match status" value="1"/>
</dbReference>
<sequence length="634" mass="66491">MAGAAAVPLGASEKQTDVGARHMVPQITIPKGGGGGDAGGGEALRSSPSATGVSGVLRTFPMGSSQSAEWVAQRLRGAEDGLSPPAGKREGAVSAPPLSHRDLSPIPTGIAAAQANSFGNDFGEEGADDLAEPPVARLWVVTEIPASLQSQLWTSLAPFPRKKPKIPSRVTQGEVLGASEIEVALSDDWRAGQNMGCVADGQPGARVAGASSGFLIGFPRPARSRHAPSQTDKLKLAKKRAGAAREGGREGTSPISMPPGGGGGKSRTGLLLLPSGKARSSLSPPAWAFFLGRASALAQVSRSTRRLSEEMLKPFEGPSSRSGQQRRTLSAYAQRPREGSNPTPKCREEGLRAEPAPGKEGLGSLRLAWRVLLLRGARGRAKRSPRAEPRPFLTRPRPPRSPLRMSPQTASSPASRETSEGETPSWAISDDDDAFPSSSPSRAAARPPASPGPGALVLEAAGERSARSGAPCEGGGPSKARSRRGRGKGKSDGLGMSRAKRSRRVKANDRERNRMHNLNSALDALRGVLPTFPDDAKLTKIETLRFAHNYIWALTETLRLADQSALAGPTQDAAFPPQDCCGGDPEGPVAWLYPWDSPGSQGSSLSPSDSAEDARTFRPPCLRLPTQAAFPDFV</sequence>
<keyword evidence="7" id="KW-0539">Nucleus</keyword>
<dbReference type="GO" id="GO:0070888">
    <property type="term" value="F:E-box binding"/>
    <property type="evidence" value="ECO:0007669"/>
    <property type="project" value="TreeGrafter"/>
</dbReference>
<feature type="compositionally biased region" description="Polar residues" evidence="8">
    <location>
        <begin position="319"/>
        <end position="328"/>
    </location>
</feature>
<feature type="region of interest" description="Disordered" evidence="8">
    <location>
        <begin position="378"/>
        <end position="514"/>
    </location>
</feature>
<dbReference type="GO" id="GO:0005634">
    <property type="term" value="C:nucleus"/>
    <property type="evidence" value="ECO:0007669"/>
    <property type="project" value="TreeGrafter"/>
</dbReference>
<proteinExistence type="predicted"/>
<feature type="compositionally biased region" description="Low complexity" evidence="8">
    <location>
        <begin position="596"/>
        <end position="609"/>
    </location>
</feature>
<feature type="compositionally biased region" description="Gly residues" evidence="8">
    <location>
        <begin position="31"/>
        <end position="42"/>
    </location>
</feature>
<reference evidence="10 11" key="1">
    <citation type="journal article" date="2024" name="Proc. Natl. Acad. Sci. U.S.A.">
        <title>The genetic regulatory architecture and epigenomic basis for age-related changes in rattlesnake venom.</title>
        <authorList>
            <person name="Hogan M.P."/>
            <person name="Holding M.L."/>
            <person name="Nystrom G.S."/>
            <person name="Colston T.J."/>
            <person name="Bartlett D.A."/>
            <person name="Mason A.J."/>
            <person name="Ellsworth S.A."/>
            <person name="Rautsaw R.M."/>
            <person name="Lawrence K.C."/>
            <person name="Strickland J.L."/>
            <person name="He B."/>
            <person name="Fraser P."/>
            <person name="Margres M.J."/>
            <person name="Gilbert D.M."/>
            <person name="Gibbs H.L."/>
            <person name="Parkinson C.L."/>
            <person name="Rokyta D.R."/>
        </authorList>
    </citation>
    <scope>NUCLEOTIDE SEQUENCE [LARGE SCALE GENOMIC DNA]</scope>
    <source>
        <strain evidence="10">DRR0105</strain>
    </source>
</reference>
<feature type="region of interest" description="Disordered" evidence="8">
    <location>
        <begin position="1"/>
        <end position="58"/>
    </location>
</feature>
<dbReference type="PROSITE" id="PS50888">
    <property type="entry name" value="BHLH"/>
    <property type="match status" value="1"/>
</dbReference>
<dbReference type="PANTHER" id="PTHR19290">
    <property type="entry name" value="BASIC HELIX-LOOP-HELIX PROTEIN NEUROGENIN-RELATED"/>
    <property type="match status" value="1"/>
</dbReference>
<feature type="region of interest" description="Disordered" evidence="8">
    <location>
        <begin position="596"/>
        <end position="618"/>
    </location>
</feature>
<keyword evidence="11" id="KW-1185">Reference proteome</keyword>
<dbReference type="GO" id="GO:0045944">
    <property type="term" value="P:positive regulation of transcription by RNA polymerase II"/>
    <property type="evidence" value="ECO:0007669"/>
    <property type="project" value="TreeGrafter"/>
</dbReference>
<keyword evidence="4" id="KW-0805">Transcription regulation</keyword>
<dbReference type="Proteomes" id="UP001474421">
    <property type="component" value="Unassembled WGS sequence"/>
</dbReference>
<dbReference type="GO" id="GO:0061564">
    <property type="term" value="P:axon development"/>
    <property type="evidence" value="ECO:0007669"/>
    <property type="project" value="TreeGrafter"/>
</dbReference>
<keyword evidence="5" id="KW-0238">DNA-binding</keyword>
<feature type="region of interest" description="Disordered" evidence="8">
    <location>
        <begin position="79"/>
        <end position="99"/>
    </location>
</feature>
<dbReference type="AlphaFoldDB" id="A0AAW1BFM3"/>
<evidence type="ECO:0000313" key="11">
    <source>
        <dbReference type="Proteomes" id="UP001474421"/>
    </source>
</evidence>
<evidence type="ECO:0000256" key="8">
    <source>
        <dbReference type="SAM" id="MobiDB-lite"/>
    </source>
</evidence>
<feature type="domain" description="BHLH" evidence="9">
    <location>
        <begin position="502"/>
        <end position="554"/>
    </location>
</feature>
<dbReference type="GO" id="GO:0007423">
    <property type="term" value="P:sensory organ development"/>
    <property type="evidence" value="ECO:0007669"/>
    <property type="project" value="TreeGrafter"/>
</dbReference>
<evidence type="ECO:0000256" key="3">
    <source>
        <dbReference type="ARBA" id="ARBA00022902"/>
    </source>
</evidence>
<evidence type="ECO:0000256" key="4">
    <source>
        <dbReference type="ARBA" id="ARBA00023015"/>
    </source>
</evidence>
<feature type="region of interest" description="Disordered" evidence="8">
    <location>
        <begin position="220"/>
        <end position="271"/>
    </location>
</feature>
<dbReference type="InterPro" id="IPR036638">
    <property type="entry name" value="HLH_DNA-bd_sf"/>
</dbReference>
<dbReference type="InterPro" id="IPR050359">
    <property type="entry name" value="bHLH_transcription_factors"/>
</dbReference>
<accession>A0AAW1BFM3</accession>
<evidence type="ECO:0000256" key="2">
    <source>
        <dbReference type="ARBA" id="ARBA00022782"/>
    </source>
</evidence>
<keyword evidence="3" id="KW-0524">Neurogenesis</keyword>
<evidence type="ECO:0000256" key="7">
    <source>
        <dbReference type="ARBA" id="ARBA00023242"/>
    </source>
</evidence>
<name>A0AAW1BFM3_CROAD</name>